<dbReference type="Proteomes" id="UP000769157">
    <property type="component" value="Unassembled WGS sequence"/>
</dbReference>
<evidence type="ECO:0000256" key="4">
    <source>
        <dbReference type="ARBA" id="ARBA00023239"/>
    </source>
</evidence>
<dbReference type="AlphaFoldDB" id="A0A9P8TAJ5"/>
<dbReference type="GO" id="GO:0006729">
    <property type="term" value="P:tetrahydrobiopterin biosynthetic process"/>
    <property type="evidence" value="ECO:0007669"/>
    <property type="project" value="InterPro"/>
</dbReference>
<dbReference type="Gene3D" id="3.30.1360.20">
    <property type="entry name" value="Transcriptional coactivator/pterin dehydratase"/>
    <property type="match status" value="1"/>
</dbReference>
<gene>
    <name evidence="6" type="ORF">OGAPHI_000157</name>
</gene>
<dbReference type="HAMAP" id="MF_00434">
    <property type="entry name" value="Pterin_4_alpha"/>
    <property type="match status" value="1"/>
</dbReference>
<proteinExistence type="inferred from homology"/>
<evidence type="ECO:0000256" key="5">
    <source>
        <dbReference type="ARBA" id="ARBA00030497"/>
    </source>
</evidence>
<dbReference type="OrthoDB" id="277398at2759"/>
<keyword evidence="4" id="KW-0456">Lyase</keyword>
<dbReference type="Pfam" id="PF01329">
    <property type="entry name" value="Pterin_4a"/>
    <property type="match status" value="1"/>
</dbReference>
<comment type="catalytic activity">
    <reaction evidence="1">
        <text>(4aS,6R)-4a-hydroxy-L-erythro-5,6,7,8-tetrahydrobiopterin = (6R)-L-erythro-6,7-dihydrobiopterin + H2O</text>
        <dbReference type="Rhea" id="RHEA:11920"/>
        <dbReference type="ChEBI" id="CHEBI:15377"/>
        <dbReference type="ChEBI" id="CHEBI:15642"/>
        <dbReference type="ChEBI" id="CHEBI:43120"/>
        <dbReference type="EC" id="4.2.1.96"/>
    </reaction>
</comment>
<comment type="caution">
    <text evidence="6">The sequence shown here is derived from an EMBL/GenBank/DDBJ whole genome shotgun (WGS) entry which is preliminary data.</text>
</comment>
<protein>
    <recommendedName>
        <fullName evidence="3">4a-hydroxytetrahydrobiopterin dehydratase</fullName>
        <ecNumber evidence="3">4.2.1.96</ecNumber>
    </recommendedName>
    <alternativeName>
        <fullName evidence="5">4-alpha-hydroxy-tetrahydropterin dehydratase</fullName>
    </alternativeName>
</protein>
<accession>A0A9P8TAJ5</accession>
<dbReference type="InterPro" id="IPR001533">
    <property type="entry name" value="Pterin_deHydtase"/>
</dbReference>
<evidence type="ECO:0000256" key="1">
    <source>
        <dbReference type="ARBA" id="ARBA00001554"/>
    </source>
</evidence>
<dbReference type="EMBL" id="JAEUBE010000042">
    <property type="protein sequence ID" value="KAH3671971.1"/>
    <property type="molecule type" value="Genomic_DNA"/>
</dbReference>
<sequence>MSKSKLVRLTAEQVKKLHSNISPAGWKLYNGNCLARNYTFKNFEDTWAFLTKVALRSHLTGHHPKLTTVYNKVDVELTTHDVQGLTEIDFKFAERFENYAAQIGQK</sequence>
<dbReference type="SUPFAM" id="SSF55248">
    <property type="entry name" value="PCD-like"/>
    <property type="match status" value="1"/>
</dbReference>
<dbReference type="RefSeq" id="XP_046065086.1">
    <property type="nucleotide sequence ID" value="XM_046202365.1"/>
</dbReference>
<comment type="similarity">
    <text evidence="2">Belongs to the pterin-4-alpha-carbinolamine dehydratase family.</text>
</comment>
<reference evidence="6" key="1">
    <citation type="journal article" date="2021" name="Open Biol.">
        <title>Shared evolutionary footprints suggest mitochondrial oxidative damage underlies multiple complex I losses in fungi.</title>
        <authorList>
            <person name="Schikora-Tamarit M.A."/>
            <person name="Marcet-Houben M."/>
            <person name="Nosek J."/>
            <person name="Gabaldon T."/>
        </authorList>
    </citation>
    <scope>NUCLEOTIDE SEQUENCE</scope>
    <source>
        <strain evidence="6">CBS6075</strain>
    </source>
</reference>
<keyword evidence="7" id="KW-1185">Reference proteome</keyword>
<dbReference type="PANTHER" id="PTHR12599:SF0">
    <property type="entry name" value="PTERIN-4-ALPHA-CARBINOLAMINE DEHYDRATASE"/>
    <property type="match status" value="1"/>
</dbReference>
<name>A0A9P8TAJ5_9ASCO</name>
<dbReference type="GO" id="GO:0008124">
    <property type="term" value="F:4-alpha-hydroxytetrahydrobiopterin dehydratase activity"/>
    <property type="evidence" value="ECO:0007669"/>
    <property type="project" value="UniProtKB-EC"/>
</dbReference>
<dbReference type="EC" id="4.2.1.96" evidence="3"/>
<dbReference type="GeneID" id="70232125"/>
<reference evidence="6" key="2">
    <citation type="submission" date="2021-01" db="EMBL/GenBank/DDBJ databases">
        <authorList>
            <person name="Schikora-Tamarit M.A."/>
        </authorList>
    </citation>
    <scope>NUCLEOTIDE SEQUENCE</scope>
    <source>
        <strain evidence="6">CBS6075</strain>
    </source>
</reference>
<evidence type="ECO:0000256" key="3">
    <source>
        <dbReference type="ARBA" id="ARBA00013252"/>
    </source>
</evidence>
<organism evidence="6 7">
    <name type="scientific">Ogataea philodendri</name>
    <dbReference type="NCBI Taxonomy" id="1378263"/>
    <lineage>
        <taxon>Eukaryota</taxon>
        <taxon>Fungi</taxon>
        <taxon>Dikarya</taxon>
        <taxon>Ascomycota</taxon>
        <taxon>Saccharomycotina</taxon>
        <taxon>Pichiomycetes</taxon>
        <taxon>Pichiales</taxon>
        <taxon>Pichiaceae</taxon>
        <taxon>Ogataea</taxon>
    </lineage>
</organism>
<dbReference type="PANTHER" id="PTHR12599">
    <property type="entry name" value="PTERIN-4-ALPHA-CARBINOLAMINE DEHYDRATASE"/>
    <property type="match status" value="1"/>
</dbReference>
<evidence type="ECO:0000313" key="7">
    <source>
        <dbReference type="Proteomes" id="UP000769157"/>
    </source>
</evidence>
<dbReference type="CDD" id="cd00488">
    <property type="entry name" value="PCD_DCoH"/>
    <property type="match status" value="1"/>
</dbReference>
<evidence type="ECO:0000313" key="6">
    <source>
        <dbReference type="EMBL" id="KAH3671971.1"/>
    </source>
</evidence>
<evidence type="ECO:0000256" key="2">
    <source>
        <dbReference type="ARBA" id="ARBA00006472"/>
    </source>
</evidence>
<dbReference type="InterPro" id="IPR036428">
    <property type="entry name" value="PCD_sf"/>
</dbReference>